<dbReference type="EMBL" id="BARS01031400">
    <property type="protein sequence ID" value="GAG17707.1"/>
    <property type="molecule type" value="Genomic_DNA"/>
</dbReference>
<accession>X0W2Y1</accession>
<sequence length="262" mass="27289">DSNLERLPVDYVMDVGIEAALEAGAAPANAALIVATLLNIAGTESRAGVPAGNRKLGAMARMKAGAERAGVAAIPTSKLTNKVSGFAAVQALYSAMEKGELVRIDGADVPAFVAGGAIYGHSVLGEDLIYPDITLKGGKIAVEAMMKAYRGVGISPSPIQCAVLAAAAVLEIVNPDGMIGEEYGDFFVQGTCTLAGRGSREAAGLPETLHLRGTRKEYNTDQLIGDLGMILKDVGSPTVVGMMSFNEILAAFEESPFYWRKL</sequence>
<organism evidence="1">
    <name type="scientific">marine sediment metagenome</name>
    <dbReference type="NCBI Taxonomy" id="412755"/>
    <lineage>
        <taxon>unclassified sequences</taxon>
        <taxon>metagenomes</taxon>
        <taxon>ecological metagenomes</taxon>
    </lineage>
</organism>
<protein>
    <submittedName>
        <fullName evidence="1">Uncharacterized protein</fullName>
    </submittedName>
</protein>
<comment type="caution">
    <text evidence="1">The sequence shown here is derived from an EMBL/GenBank/DDBJ whole genome shotgun (WGS) entry which is preliminary data.</text>
</comment>
<feature type="non-terminal residue" evidence="1">
    <location>
        <position position="262"/>
    </location>
</feature>
<evidence type="ECO:0000313" key="1">
    <source>
        <dbReference type="EMBL" id="GAG17707.1"/>
    </source>
</evidence>
<proteinExistence type="predicted"/>
<reference evidence="1" key="1">
    <citation type="journal article" date="2014" name="Front. Microbiol.">
        <title>High frequency of phylogenetically diverse reductive dehalogenase-homologous genes in deep subseafloor sedimentary metagenomes.</title>
        <authorList>
            <person name="Kawai M."/>
            <person name="Futagami T."/>
            <person name="Toyoda A."/>
            <person name="Takaki Y."/>
            <person name="Nishi S."/>
            <person name="Hori S."/>
            <person name="Arai W."/>
            <person name="Tsubouchi T."/>
            <person name="Morono Y."/>
            <person name="Uchiyama I."/>
            <person name="Ito T."/>
            <person name="Fujiyama A."/>
            <person name="Inagaki F."/>
            <person name="Takami H."/>
        </authorList>
    </citation>
    <scope>NUCLEOTIDE SEQUENCE</scope>
    <source>
        <strain evidence="1">Expedition CK06-06</strain>
    </source>
</reference>
<dbReference type="AlphaFoldDB" id="X0W2Y1"/>
<name>X0W2Y1_9ZZZZ</name>
<gene>
    <name evidence="1" type="ORF">S01H1_48869</name>
</gene>
<feature type="non-terminal residue" evidence="1">
    <location>
        <position position="1"/>
    </location>
</feature>